<protein>
    <submittedName>
        <fullName evidence="3">8-oxo-dGTP pyrophosphatase MutT (NUDIX family)</fullName>
    </submittedName>
</protein>
<evidence type="ECO:0000256" key="1">
    <source>
        <dbReference type="ARBA" id="ARBA00022801"/>
    </source>
</evidence>
<reference evidence="3 4" key="1">
    <citation type="journal article" date="2015" name="Stand. Genomic Sci.">
        <title>Genomic Encyclopedia of Bacterial and Archaeal Type Strains, Phase III: the genomes of soil and plant-associated and newly described type strains.</title>
        <authorList>
            <person name="Whitman W.B."/>
            <person name="Woyke T."/>
            <person name="Klenk H.P."/>
            <person name="Zhou Y."/>
            <person name="Lilburn T.G."/>
            <person name="Beck B.J."/>
            <person name="De Vos P."/>
            <person name="Vandamme P."/>
            <person name="Eisen J.A."/>
            <person name="Garrity G."/>
            <person name="Hugenholtz P."/>
            <person name="Kyrpides N.C."/>
        </authorList>
    </citation>
    <scope>NUCLEOTIDE SEQUENCE [LARGE SCALE GENOMIC DNA]</scope>
    <source>
        <strain evidence="3 4">VKM Ac-2541</strain>
    </source>
</reference>
<dbReference type="PROSITE" id="PS00893">
    <property type="entry name" value="NUDIX_BOX"/>
    <property type="match status" value="1"/>
</dbReference>
<dbReference type="PROSITE" id="PS51462">
    <property type="entry name" value="NUDIX"/>
    <property type="match status" value="1"/>
</dbReference>
<dbReference type="Proteomes" id="UP000295573">
    <property type="component" value="Unassembled WGS sequence"/>
</dbReference>
<name>A0A4V2S581_9ACTN</name>
<gene>
    <name evidence="3" type="ORF">EV646_10182</name>
</gene>
<keyword evidence="4" id="KW-1185">Reference proteome</keyword>
<feature type="domain" description="Nudix hydrolase" evidence="2">
    <location>
        <begin position="37"/>
        <end position="174"/>
    </location>
</feature>
<evidence type="ECO:0000259" key="2">
    <source>
        <dbReference type="PROSITE" id="PS51462"/>
    </source>
</evidence>
<comment type="caution">
    <text evidence="3">The sequence shown here is derived from an EMBL/GenBank/DDBJ whole genome shotgun (WGS) entry which is preliminary data.</text>
</comment>
<keyword evidence="1" id="KW-0378">Hydrolase</keyword>
<dbReference type="InterPro" id="IPR020084">
    <property type="entry name" value="NUDIX_hydrolase_CS"/>
</dbReference>
<dbReference type="AlphaFoldDB" id="A0A4V2S581"/>
<dbReference type="InterPro" id="IPR000086">
    <property type="entry name" value="NUDIX_hydrolase_dom"/>
</dbReference>
<dbReference type="RefSeq" id="WP_132142729.1">
    <property type="nucleotide sequence ID" value="NZ_SLWR01000001.1"/>
</dbReference>
<dbReference type="InterPro" id="IPR015797">
    <property type="entry name" value="NUDIX_hydrolase-like_dom_sf"/>
</dbReference>
<proteinExistence type="predicted"/>
<dbReference type="OrthoDB" id="3689607at2"/>
<dbReference type="EMBL" id="SLWR01000001">
    <property type="protein sequence ID" value="TCO51100.1"/>
    <property type="molecule type" value="Genomic_DNA"/>
</dbReference>
<dbReference type="GO" id="GO:0016787">
    <property type="term" value="F:hydrolase activity"/>
    <property type="evidence" value="ECO:0007669"/>
    <property type="project" value="UniProtKB-KW"/>
</dbReference>
<dbReference type="SUPFAM" id="SSF55811">
    <property type="entry name" value="Nudix"/>
    <property type="match status" value="1"/>
</dbReference>
<dbReference type="Pfam" id="PF00293">
    <property type="entry name" value="NUDIX"/>
    <property type="match status" value="1"/>
</dbReference>
<dbReference type="Gene3D" id="3.90.79.10">
    <property type="entry name" value="Nucleoside Triphosphate Pyrophosphohydrolase"/>
    <property type="match status" value="1"/>
</dbReference>
<evidence type="ECO:0000313" key="3">
    <source>
        <dbReference type="EMBL" id="TCO51100.1"/>
    </source>
</evidence>
<organism evidence="3 4">
    <name type="scientific">Kribbella antiqua</name>
    <dbReference type="NCBI Taxonomy" id="2512217"/>
    <lineage>
        <taxon>Bacteria</taxon>
        <taxon>Bacillati</taxon>
        <taxon>Actinomycetota</taxon>
        <taxon>Actinomycetes</taxon>
        <taxon>Propionibacteriales</taxon>
        <taxon>Kribbellaceae</taxon>
        <taxon>Kribbella</taxon>
    </lineage>
</organism>
<accession>A0A4V2S581</accession>
<evidence type="ECO:0000313" key="4">
    <source>
        <dbReference type="Proteomes" id="UP000295573"/>
    </source>
</evidence>
<sequence>MDGWQERFPKLFAPSAFEWGGVANGELEIQFSLELPPDELISNVKVIGRAAGGVVVCESDQGWRFLPGGTREYGEAVAETARRELLEEAGASIVGELNWIGAFKVNDPRSTPYRPHVPHPISYWLYAVADVALKARPTNPADGEAVTDVLTLPPAEAVDYLVAFDNGPLTDVLRLAIAMGHLR</sequence>